<dbReference type="HOGENOM" id="CLU_062848_0_0_1"/>
<dbReference type="eggNOG" id="ENOG502RKPG">
    <property type="taxonomic scope" value="Eukaryota"/>
</dbReference>
<dbReference type="Proteomes" id="UP000030106">
    <property type="component" value="Unassembled WGS sequence"/>
</dbReference>
<protein>
    <recommendedName>
        <fullName evidence="3">ABM domain-containing protein</fullName>
    </recommendedName>
</protein>
<sequence>MPVTEFALFTLRDSYDAVELLELVMECQEIQDEWVRAHHPNECAKKASVSRLYADATEPGRHRVAITAPWKSPAAHLEWLDTPANKQIMAKFAAFLPGGTVPDHAAAADPTASEADRGFLFFHMNTAGRRPHLHEAFSPKETLIVTKLAAVEGAAGREQLQARYTELEDALVAGRQKDRVWAGWRIEKEGDREELVIFRSADLAADELAPLNQYGKSIGPELRIAEIAP</sequence>
<name>A0A0A2V9P6_BEABA</name>
<comment type="caution">
    <text evidence="1">The sequence shown here is derived from an EMBL/GenBank/DDBJ whole genome shotgun (WGS) entry which is preliminary data.</text>
</comment>
<evidence type="ECO:0000313" key="1">
    <source>
        <dbReference type="EMBL" id="KGQ04208.1"/>
    </source>
</evidence>
<organism evidence="1 2">
    <name type="scientific">Beauveria bassiana D1-5</name>
    <dbReference type="NCBI Taxonomy" id="1245745"/>
    <lineage>
        <taxon>Eukaryota</taxon>
        <taxon>Fungi</taxon>
        <taxon>Dikarya</taxon>
        <taxon>Ascomycota</taxon>
        <taxon>Pezizomycotina</taxon>
        <taxon>Sordariomycetes</taxon>
        <taxon>Hypocreomycetidae</taxon>
        <taxon>Hypocreales</taxon>
        <taxon>Cordycipitaceae</taxon>
        <taxon>Beauveria</taxon>
    </lineage>
</organism>
<reference evidence="1 2" key="1">
    <citation type="submission" date="2012-10" db="EMBL/GenBank/DDBJ databases">
        <title>Genome sequencing and analysis of entomopathogenic fungi Beauveria bassiana D1-5.</title>
        <authorList>
            <person name="Li Q."/>
            <person name="Wang L."/>
            <person name="Zhang Z."/>
            <person name="Wang Q."/>
            <person name="Ren J."/>
            <person name="Wang M."/>
            <person name="Xu W."/>
            <person name="Wang J."/>
            <person name="Lu Y."/>
            <person name="Du Q."/>
            <person name="Sun Z."/>
        </authorList>
    </citation>
    <scope>NUCLEOTIDE SEQUENCE [LARGE SCALE GENOMIC DNA]</scope>
    <source>
        <strain evidence="1 2">D1-5</strain>
    </source>
</reference>
<accession>A0A0A2V9P6</accession>
<dbReference type="OrthoDB" id="3542212at2759"/>
<evidence type="ECO:0000313" key="2">
    <source>
        <dbReference type="Proteomes" id="UP000030106"/>
    </source>
</evidence>
<gene>
    <name evidence="1" type="ORF">BBAD15_g10545</name>
</gene>
<proteinExistence type="predicted"/>
<dbReference type="EMBL" id="ANFO01001110">
    <property type="protein sequence ID" value="KGQ04208.1"/>
    <property type="molecule type" value="Genomic_DNA"/>
</dbReference>
<dbReference type="AlphaFoldDB" id="A0A0A2V9P6"/>
<evidence type="ECO:0008006" key="3">
    <source>
        <dbReference type="Google" id="ProtNLM"/>
    </source>
</evidence>